<sequence length="96" mass="10364">MLDYVKATLHNMEQQGEDSDRRGRQGVPGGELGGSETSASVVDGWGTSSSICDMARDGEGDKESSGGLFWAIFLKFSYWTPDWASLGDALSELQNI</sequence>
<organism evidence="2">
    <name type="scientific">Brachypodium distachyon</name>
    <name type="common">Purple false brome</name>
    <name type="synonym">Trachynia distachya</name>
    <dbReference type="NCBI Taxonomy" id="15368"/>
    <lineage>
        <taxon>Eukaryota</taxon>
        <taxon>Viridiplantae</taxon>
        <taxon>Streptophyta</taxon>
        <taxon>Embryophyta</taxon>
        <taxon>Tracheophyta</taxon>
        <taxon>Spermatophyta</taxon>
        <taxon>Magnoliopsida</taxon>
        <taxon>Liliopsida</taxon>
        <taxon>Poales</taxon>
        <taxon>Poaceae</taxon>
        <taxon>BOP clade</taxon>
        <taxon>Pooideae</taxon>
        <taxon>Stipodae</taxon>
        <taxon>Brachypodieae</taxon>
        <taxon>Brachypodium</taxon>
    </lineage>
</organism>
<feature type="compositionally biased region" description="Polar residues" evidence="1">
    <location>
        <begin position="35"/>
        <end position="44"/>
    </location>
</feature>
<dbReference type="EMBL" id="CM000883">
    <property type="protein sequence ID" value="KQJ88846.1"/>
    <property type="molecule type" value="Genomic_DNA"/>
</dbReference>
<proteinExistence type="predicted"/>
<dbReference type="ExpressionAtlas" id="A0A0Q3EMT5">
    <property type="expression patterns" value="baseline"/>
</dbReference>
<protein>
    <submittedName>
        <fullName evidence="2 3">Uncharacterized protein</fullName>
    </submittedName>
</protein>
<evidence type="ECO:0000313" key="4">
    <source>
        <dbReference type="Proteomes" id="UP000008810"/>
    </source>
</evidence>
<reference evidence="2" key="2">
    <citation type="submission" date="2017-06" db="EMBL/GenBank/DDBJ databases">
        <title>WGS assembly of Brachypodium distachyon.</title>
        <authorList>
            <consortium name="The International Brachypodium Initiative"/>
            <person name="Lucas S."/>
            <person name="Harmon-Smith M."/>
            <person name="Lail K."/>
            <person name="Tice H."/>
            <person name="Grimwood J."/>
            <person name="Bruce D."/>
            <person name="Barry K."/>
            <person name="Shu S."/>
            <person name="Lindquist E."/>
            <person name="Wang M."/>
            <person name="Pitluck S."/>
            <person name="Vogel J.P."/>
            <person name="Garvin D.F."/>
            <person name="Mockler T.C."/>
            <person name="Schmutz J."/>
            <person name="Rokhsar D."/>
            <person name="Bevan M.W."/>
        </authorList>
    </citation>
    <scope>NUCLEOTIDE SEQUENCE</scope>
    <source>
        <strain evidence="2">Bd21</strain>
    </source>
</reference>
<evidence type="ECO:0000313" key="2">
    <source>
        <dbReference type="EMBL" id="KQJ88846.1"/>
    </source>
</evidence>
<name>A0A0Q3EMT5_BRADI</name>
<dbReference type="InParanoid" id="A0A0Q3EMT5"/>
<reference evidence="2 3" key="1">
    <citation type="journal article" date="2010" name="Nature">
        <title>Genome sequencing and analysis of the model grass Brachypodium distachyon.</title>
        <authorList>
            <consortium name="International Brachypodium Initiative"/>
        </authorList>
    </citation>
    <scope>NUCLEOTIDE SEQUENCE [LARGE SCALE GENOMIC DNA]</scope>
    <source>
        <strain evidence="2 3">Bd21</strain>
    </source>
</reference>
<evidence type="ECO:0000313" key="3">
    <source>
        <dbReference type="EnsemblPlants" id="KQJ88846"/>
    </source>
</evidence>
<dbReference type="Gramene" id="KQJ88846">
    <property type="protein sequence ID" value="KQJ88846"/>
    <property type="gene ID" value="BRADI_4g21731v3"/>
</dbReference>
<dbReference type="AlphaFoldDB" id="A0A0Q3EMT5"/>
<feature type="region of interest" description="Disordered" evidence="1">
    <location>
        <begin position="12"/>
        <end position="44"/>
    </location>
</feature>
<accession>A0A0Q3EMT5</accession>
<gene>
    <name evidence="2" type="ORF">BRADI_4g21731v3</name>
</gene>
<dbReference type="Proteomes" id="UP000008810">
    <property type="component" value="Chromosome 4"/>
</dbReference>
<evidence type="ECO:0000256" key="1">
    <source>
        <dbReference type="SAM" id="MobiDB-lite"/>
    </source>
</evidence>
<reference evidence="3" key="3">
    <citation type="submission" date="2018-08" db="UniProtKB">
        <authorList>
            <consortium name="EnsemblPlants"/>
        </authorList>
    </citation>
    <scope>IDENTIFICATION</scope>
    <source>
        <strain evidence="3">cv. Bd21</strain>
    </source>
</reference>
<dbReference type="EnsemblPlants" id="KQJ88846">
    <property type="protein sequence ID" value="KQJ88846"/>
    <property type="gene ID" value="BRADI_4g21731v3"/>
</dbReference>
<keyword evidence="4" id="KW-1185">Reference proteome</keyword>